<evidence type="ECO:0000259" key="1">
    <source>
        <dbReference type="Pfam" id="PF09084"/>
    </source>
</evidence>
<dbReference type="Gene3D" id="3.40.190.10">
    <property type="entry name" value="Periplasmic binding protein-like II"/>
    <property type="match status" value="2"/>
</dbReference>
<dbReference type="STRING" id="1110502.TMO_2731"/>
<dbReference type="EMBL" id="CP003236">
    <property type="protein sequence ID" value="AFK54569.1"/>
    <property type="molecule type" value="Genomic_DNA"/>
</dbReference>
<dbReference type="KEGG" id="tmo:TMO_2731"/>
<dbReference type="Pfam" id="PF09084">
    <property type="entry name" value="NMT1"/>
    <property type="match status" value="1"/>
</dbReference>
<dbReference type="HOGENOM" id="CLU_028871_12_2_5"/>
<dbReference type="SUPFAM" id="SSF53850">
    <property type="entry name" value="Periplasmic binding protein-like II"/>
    <property type="match status" value="1"/>
</dbReference>
<protein>
    <submittedName>
        <fullName evidence="2">Sulfate ester transport system substrate-binding protein</fullName>
    </submittedName>
</protein>
<dbReference type="AlphaFoldDB" id="I3TP81"/>
<evidence type="ECO:0000313" key="3">
    <source>
        <dbReference type="Proteomes" id="UP000005258"/>
    </source>
</evidence>
<dbReference type="RefSeq" id="WP_014746246.1">
    <property type="nucleotide sequence ID" value="NC_017956.1"/>
</dbReference>
<dbReference type="Proteomes" id="UP000005258">
    <property type="component" value="Chromosome"/>
</dbReference>
<evidence type="ECO:0000313" key="2">
    <source>
        <dbReference type="EMBL" id="AFK54569.1"/>
    </source>
</evidence>
<organism evidence="2 3">
    <name type="scientific">Tistrella mobilis (strain KA081020-065)</name>
    <dbReference type="NCBI Taxonomy" id="1110502"/>
    <lineage>
        <taxon>Bacteria</taxon>
        <taxon>Pseudomonadati</taxon>
        <taxon>Pseudomonadota</taxon>
        <taxon>Alphaproteobacteria</taxon>
        <taxon>Geminicoccales</taxon>
        <taxon>Geminicoccaceae</taxon>
        <taxon>Tistrella</taxon>
    </lineage>
</organism>
<dbReference type="InterPro" id="IPR015168">
    <property type="entry name" value="SsuA/THI5"/>
</dbReference>
<gene>
    <name evidence="2" type="primary">ssuA</name>
    <name evidence="2" type="ordered locus">TMO_2731</name>
</gene>
<dbReference type="PANTHER" id="PTHR30024">
    <property type="entry name" value="ALIPHATIC SULFONATES-BINDING PROTEIN-RELATED"/>
    <property type="match status" value="1"/>
</dbReference>
<name>I3TP81_TISMK</name>
<accession>I3TP81</accession>
<dbReference type="PATRIC" id="fig|1110502.3.peg.2800"/>
<reference evidence="2 3" key="1">
    <citation type="journal article" date="2012" name="J. Am. Chem. Soc.">
        <title>Bacterial biosynthesis and maturation of the didemnin anti-cancer agents.</title>
        <authorList>
            <person name="Xu Y."/>
            <person name="Kersten R.D."/>
            <person name="Nam S.J."/>
            <person name="Lu L."/>
            <person name="Al-Suwailem A.M."/>
            <person name="Zheng H."/>
            <person name="Fenical W."/>
            <person name="Dorrestein P.C."/>
            <person name="Moore B.S."/>
            <person name="Qian P.Y."/>
        </authorList>
    </citation>
    <scope>NUCLEOTIDE SEQUENCE [LARGE SCALE GENOMIC DNA]</scope>
    <source>
        <strain evidence="2 3">KA081020-065</strain>
    </source>
</reference>
<proteinExistence type="predicted"/>
<keyword evidence="3" id="KW-1185">Reference proteome</keyword>
<sequence>MRRRPAGPKLAAILAVGFGLLTAFVTTTPARAEPVEVRIGFAQIGVGNREYGSGNTLAVVHAGDYLRDAFPEGEVRLRWSFFKGAGPAVNEAIANGQLDFALQGDLPSIVGRANGLETRIIAASGIRSNLYLAATPASGITSVEDLRGRKVAQFRGTNLQLATDKVLAAHGLGERDVKFINMDFPTATAALATGDIDAAFGQADFLGLEEKGIARIVYNTKGDDPAFTRHAHLLVTRAFEAKHPEIVQKIVTGLVRAAAWASDEANREELFRIWGLSGVPVGIFRADFDGTPLAERSNPRLDAFLFARYADQAEAARKHGLIRRPVDIEGWFEPHYVETAIRDLGIDADRLWPRHDATGAVIAGGGS</sequence>
<dbReference type="PANTHER" id="PTHR30024:SF21">
    <property type="entry name" value="ABC TRANSPORTER SUBSTRATE-BINDING PROTEIN"/>
    <property type="match status" value="1"/>
</dbReference>
<dbReference type="eggNOG" id="COG0715">
    <property type="taxonomic scope" value="Bacteria"/>
</dbReference>
<feature type="domain" description="SsuA/THI5-like" evidence="1">
    <location>
        <begin position="89"/>
        <end position="263"/>
    </location>
</feature>